<proteinExistence type="predicted"/>
<evidence type="ECO:0000313" key="1">
    <source>
        <dbReference type="EMBL" id="GLC30964.1"/>
    </source>
</evidence>
<keyword evidence="2" id="KW-1185">Reference proteome</keyword>
<evidence type="ECO:0000313" key="2">
    <source>
        <dbReference type="Proteomes" id="UP001208567"/>
    </source>
</evidence>
<sequence>MSLDNFKHKLTILTKDEAQNIRNKYIELFVDIHKEYYKKYIGALKKYSDGLCYTGYLWDCIKDVVVIDLQYVGAVSNKLNTVYALWDIHTAERIFIEDYWKFGKDSILKLDFDELMKNLEYLPEDIYIFDENFNWTIVLTHEYIDDKRW</sequence>
<gene>
    <name evidence="1" type="ORF">bsdE14_23740</name>
</gene>
<evidence type="ECO:0008006" key="3">
    <source>
        <dbReference type="Google" id="ProtNLM"/>
    </source>
</evidence>
<name>A0ABQ5N6X3_9CLOT</name>
<dbReference type="RefSeq" id="WP_264850240.1">
    <property type="nucleotide sequence ID" value="NZ_BRXR01000001.1"/>
</dbReference>
<dbReference type="EMBL" id="BRXR01000001">
    <property type="protein sequence ID" value="GLC30964.1"/>
    <property type="molecule type" value="Genomic_DNA"/>
</dbReference>
<accession>A0ABQ5N6X3</accession>
<reference evidence="1 2" key="1">
    <citation type="journal article" date="2024" name="Int. J. Syst. Evol. Microbiol.">
        <title>Clostridium omnivorum sp. nov., isolated from anoxic soil under the treatment of reductive soil disinfestation.</title>
        <authorList>
            <person name="Ueki A."/>
            <person name="Tonouchi A."/>
            <person name="Kaku N."/>
            <person name="Honma S."/>
            <person name="Ueki K."/>
        </authorList>
    </citation>
    <scope>NUCLEOTIDE SEQUENCE [LARGE SCALE GENOMIC DNA]</scope>
    <source>
        <strain evidence="1 2">E14</strain>
    </source>
</reference>
<comment type="caution">
    <text evidence="1">The sequence shown here is derived from an EMBL/GenBank/DDBJ whole genome shotgun (WGS) entry which is preliminary data.</text>
</comment>
<organism evidence="1 2">
    <name type="scientific">Clostridium omnivorum</name>
    <dbReference type="NCBI Taxonomy" id="1604902"/>
    <lineage>
        <taxon>Bacteria</taxon>
        <taxon>Bacillati</taxon>
        <taxon>Bacillota</taxon>
        <taxon>Clostridia</taxon>
        <taxon>Eubacteriales</taxon>
        <taxon>Clostridiaceae</taxon>
        <taxon>Clostridium</taxon>
    </lineage>
</organism>
<protein>
    <recommendedName>
        <fullName evidence="3">DUF4275 family protein</fullName>
    </recommendedName>
</protein>
<dbReference type="Proteomes" id="UP001208567">
    <property type="component" value="Unassembled WGS sequence"/>
</dbReference>